<reference evidence="4 5" key="1">
    <citation type="submission" date="2019-10" db="EMBL/GenBank/DDBJ databases">
        <title>Georgenia wutianyii sp. nov. and Georgenia yuyongxinii sp. nov. isolated from plateau pika (Ochotona curzoniae) in the Qinghai-Tibet plateau of China.</title>
        <authorList>
            <person name="Tian Z."/>
        </authorList>
    </citation>
    <scope>NUCLEOTIDE SEQUENCE [LARGE SCALE GENOMIC DNA]</scope>
    <source>
        <strain evidence="4 5">JCM 19765</strain>
    </source>
</reference>
<evidence type="ECO:0000313" key="5">
    <source>
        <dbReference type="Proteomes" id="UP000437709"/>
    </source>
</evidence>
<dbReference type="AlphaFoldDB" id="A0A6N7EIA6"/>
<keyword evidence="1 4" id="KW-0808">Transferase</keyword>
<evidence type="ECO:0000259" key="3">
    <source>
        <dbReference type="PROSITE" id="PS51186"/>
    </source>
</evidence>
<dbReference type="InterPro" id="IPR000182">
    <property type="entry name" value="GNAT_dom"/>
</dbReference>
<dbReference type="GO" id="GO:0016747">
    <property type="term" value="F:acyltransferase activity, transferring groups other than amino-acyl groups"/>
    <property type="evidence" value="ECO:0007669"/>
    <property type="project" value="InterPro"/>
</dbReference>
<evidence type="ECO:0000256" key="1">
    <source>
        <dbReference type="ARBA" id="ARBA00022679"/>
    </source>
</evidence>
<dbReference type="Pfam" id="PF00583">
    <property type="entry name" value="Acetyltransf_1"/>
    <property type="match status" value="1"/>
</dbReference>
<comment type="caution">
    <text evidence="4">The sequence shown here is derived from an EMBL/GenBank/DDBJ whole genome shotgun (WGS) entry which is preliminary data.</text>
</comment>
<organism evidence="4 5">
    <name type="scientific">Georgenia subflava</name>
    <dbReference type="NCBI Taxonomy" id="1622177"/>
    <lineage>
        <taxon>Bacteria</taxon>
        <taxon>Bacillati</taxon>
        <taxon>Actinomycetota</taxon>
        <taxon>Actinomycetes</taxon>
        <taxon>Micrococcales</taxon>
        <taxon>Bogoriellaceae</taxon>
        <taxon>Georgenia</taxon>
    </lineage>
</organism>
<protein>
    <submittedName>
        <fullName evidence="4">GNAT family N-acetyltransferase</fullName>
    </submittedName>
</protein>
<evidence type="ECO:0000313" key="4">
    <source>
        <dbReference type="EMBL" id="MPV37800.1"/>
    </source>
</evidence>
<proteinExistence type="predicted"/>
<sequence length="157" mass="16910">MDAIYVGDQRYAVDRASADDLPALVELLRDDELGAARESAPPEAYEAAFAAIDADPNQFLACVRDGAGDVVATMQLTLMPSLSRGGAVRLNVETVRVGSGARGRGLGGAMFEWAHEFGRRRGASIVQLTSDKGRIAAHRFYARLGYEATHEGFKRPL</sequence>
<keyword evidence="5" id="KW-1185">Reference proteome</keyword>
<dbReference type="PROSITE" id="PS51186">
    <property type="entry name" value="GNAT"/>
    <property type="match status" value="1"/>
</dbReference>
<dbReference type="Proteomes" id="UP000437709">
    <property type="component" value="Unassembled WGS sequence"/>
</dbReference>
<gene>
    <name evidence="4" type="ORF">GB881_12245</name>
</gene>
<accession>A0A6N7EIA6</accession>
<dbReference type="SUPFAM" id="SSF55729">
    <property type="entry name" value="Acyl-CoA N-acyltransferases (Nat)"/>
    <property type="match status" value="1"/>
</dbReference>
<dbReference type="PANTHER" id="PTHR43877">
    <property type="entry name" value="AMINOALKYLPHOSPHONATE N-ACETYLTRANSFERASE-RELATED-RELATED"/>
    <property type="match status" value="1"/>
</dbReference>
<feature type="domain" description="N-acetyltransferase" evidence="3">
    <location>
        <begin position="11"/>
        <end position="157"/>
    </location>
</feature>
<keyword evidence="2" id="KW-0012">Acyltransferase</keyword>
<dbReference type="EMBL" id="WHPC01000050">
    <property type="protein sequence ID" value="MPV37800.1"/>
    <property type="molecule type" value="Genomic_DNA"/>
</dbReference>
<dbReference type="InterPro" id="IPR016181">
    <property type="entry name" value="Acyl_CoA_acyltransferase"/>
</dbReference>
<dbReference type="InterPro" id="IPR050832">
    <property type="entry name" value="Bact_Acetyltransf"/>
</dbReference>
<dbReference type="Gene3D" id="3.40.630.30">
    <property type="match status" value="1"/>
</dbReference>
<dbReference type="RefSeq" id="WP_152194223.1">
    <property type="nucleotide sequence ID" value="NZ_VUKD01000001.1"/>
</dbReference>
<evidence type="ECO:0000256" key="2">
    <source>
        <dbReference type="ARBA" id="ARBA00023315"/>
    </source>
</evidence>
<name>A0A6N7EIA6_9MICO</name>